<dbReference type="Gene3D" id="3.40.50.300">
    <property type="entry name" value="P-loop containing nucleotide triphosphate hydrolases"/>
    <property type="match status" value="1"/>
</dbReference>
<protein>
    <recommendedName>
        <fullName evidence="4">GTPase</fullName>
    </recommendedName>
</protein>
<feature type="compositionally biased region" description="Basic and acidic residues" evidence="1">
    <location>
        <begin position="76"/>
        <end position="103"/>
    </location>
</feature>
<feature type="compositionally biased region" description="Acidic residues" evidence="1">
    <location>
        <begin position="979"/>
        <end position="993"/>
    </location>
</feature>
<dbReference type="PANTHER" id="PTHR36681:SF3">
    <property type="entry name" value="NUCLEAR GTPASE, GERMINAL CENTER-ASSOCIATED, TANDEM DUPLICATE 3"/>
    <property type="match status" value="1"/>
</dbReference>
<dbReference type="InterPro" id="IPR027417">
    <property type="entry name" value="P-loop_NTPase"/>
</dbReference>
<dbReference type="Proteomes" id="UP000758155">
    <property type="component" value="Unassembled WGS sequence"/>
</dbReference>
<dbReference type="PANTHER" id="PTHR36681">
    <property type="entry name" value="NUCLEAR GTPASE, GERMINAL CENTER-ASSOCIATED, TANDEM DUPLICATE 3"/>
    <property type="match status" value="1"/>
</dbReference>
<organism evidence="2 3">
    <name type="scientific">Didymella heteroderae</name>
    <dbReference type="NCBI Taxonomy" id="1769908"/>
    <lineage>
        <taxon>Eukaryota</taxon>
        <taxon>Fungi</taxon>
        <taxon>Dikarya</taxon>
        <taxon>Ascomycota</taxon>
        <taxon>Pezizomycotina</taxon>
        <taxon>Dothideomycetes</taxon>
        <taxon>Pleosporomycetidae</taxon>
        <taxon>Pleosporales</taxon>
        <taxon>Pleosporineae</taxon>
        <taxon>Didymellaceae</taxon>
        <taxon>Didymella</taxon>
    </lineage>
</organism>
<sequence length="1049" mass="119079">MSTSSAMSPYWVEWHKENTFKNCETSSLELAPVAFPSLPIDQPRPVKDVRSRVDTVDFIRQQERKESRLVRDTPLKARDPSRSVRCHPEASHARGTKKAHESNESGLIFEPSPLRDPGEINIVSKEKWQTLELWYALPPFDLRKARSAIQVERKRLTAEGTLQVRAFLPKKDSTCEFTTLEKLVAQRKLLETKLQMLKYKGAKLLNPDKPSKLPRALSGIRLSFEEQRIRSINQRLALEVNQLLEHAKYKHHFSSIPSKRVTMATSDQESWLSVDQDAVRSLMPTIVNNLRRKIEAAIGKRRTHHPEIDGLMQALREAEIAPPVQFFKVALSGDQGIGKSSLLIALLDGRRIIEVSLGRKACTQFAAIIKLLPGASTNTKKSNITVNFRAENEIIDMITEHLRRYADVYSRSTLHRSMREEANGIVADDVTEAELSGDGDLNQIRKAVINEFRCHADFELVVADPCHYPTSEGADDYLRRAVQQHGSINTVLVLNKIDRVLHIPIDEMVNLIDAIDEEPFLTLSLKVSAATRKKQNSIMQGVRIAYSKYQVDDIKAHLPRACRDVTVYAASANLYLEQLREDSFDDSDDERRQRTELETGIIALQNLLLSLAAKPNYTSLYSHVFNQIGDIQSRCERILEKYEDDKSFAVVRKDLQNRVPGLISNITDLYQCSIQKHVSIPWSDCDMSVLIGLRTVEKSWSGRTVAHQTFTHMVRERGIPTSRSVAAGRNLHKGISETYKEHVKNWGQLAMQTGDLVCTLIDAPIQELFKDLQRKFDQTPVDPDLKRTANDALQKTIVRVALQHGNLIRDLAMSTMAIAKDYSIEETLYSPVARRMVPAYVNVSSMQGRKGIIAKRHAELFRRVHGVVNSIPMRIVEQESRKWTQLCKQFVEMVEGHLTRVTEIMEELLENEPSPSSKHARVRDVLDDHLSEFSASFRDLQQMFPNSDVAEDGDDVPVKFEEDDDACGLAFLDDGVSNESEDNNDSVESESDDEFGRPVQGLKTKPTVKTTHEDRLHSPVEGEGEDKGMRWSRTKHRPAKRARGRTTCW</sequence>
<evidence type="ECO:0000313" key="2">
    <source>
        <dbReference type="EMBL" id="KAF3041871.1"/>
    </source>
</evidence>
<name>A0A9P4WU60_9PLEO</name>
<gene>
    <name evidence="2" type="ORF">E8E12_002658</name>
</gene>
<evidence type="ECO:0000313" key="3">
    <source>
        <dbReference type="Proteomes" id="UP000758155"/>
    </source>
</evidence>
<comment type="caution">
    <text evidence="2">The sequence shown here is derived from an EMBL/GenBank/DDBJ whole genome shotgun (WGS) entry which is preliminary data.</text>
</comment>
<feature type="region of interest" description="Disordered" evidence="1">
    <location>
        <begin position="971"/>
        <end position="1049"/>
    </location>
</feature>
<feature type="region of interest" description="Disordered" evidence="1">
    <location>
        <begin position="76"/>
        <end position="112"/>
    </location>
</feature>
<reference evidence="2" key="1">
    <citation type="submission" date="2019-04" db="EMBL/GenBank/DDBJ databases">
        <title>Sequencing of skin fungus with MAO and IRED activity.</title>
        <authorList>
            <person name="Marsaioli A.J."/>
            <person name="Bonatto J.M.C."/>
            <person name="Reis Junior O."/>
        </authorList>
    </citation>
    <scope>NUCLEOTIDE SEQUENCE</scope>
    <source>
        <strain evidence="2">28M1</strain>
    </source>
</reference>
<evidence type="ECO:0008006" key="4">
    <source>
        <dbReference type="Google" id="ProtNLM"/>
    </source>
</evidence>
<dbReference type="PRINTS" id="PR00449">
    <property type="entry name" value="RASTRNSFRMNG"/>
</dbReference>
<keyword evidence="3" id="KW-1185">Reference proteome</keyword>
<dbReference type="EMBL" id="SWKV01000018">
    <property type="protein sequence ID" value="KAF3041871.1"/>
    <property type="molecule type" value="Genomic_DNA"/>
</dbReference>
<evidence type="ECO:0000256" key="1">
    <source>
        <dbReference type="SAM" id="MobiDB-lite"/>
    </source>
</evidence>
<dbReference type="OrthoDB" id="3598281at2759"/>
<feature type="compositionally biased region" description="Basic residues" evidence="1">
    <location>
        <begin position="1030"/>
        <end position="1049"/>
    </location>
</feature>
<dbReference type="AlphaFoldDB" id="A0A9P4WU60"/>
<proteinExistence type="predicted"/>
<feature type="compositionally biased region" description="Basic and acidic residues" evidence="1">
    <location>
        <begin position="1010"/>
        <end position="1029"/>
    </location>
</feature>
<dbReference type="SUPFAM" id="SSF52540">
    <property type="entry name" value="P-loop containing nucleoside triphosphate hydrolases"/>
    <property type="match status" value="1"/>
</dbReference>
<accession>A0A9P4WU60</accession>